<feature type="domain" description="AMP-dependent synthetase/ligase" evidence="4">
    <location>
        <begin position="83"/>
        <end position="483"/>
    </location>
</feature>
<dbReference type="GeneID" id="94840630"/>
<dbReference type="InterPro" id="IPR000873">
    <property type="entry name" value="AMP-dep_synth/lig_dom"/>
</dbReference>
<accession>A0A1J4K110</accession>
<dbReference type="Pfam" id="PF00501">
    <property type="entry name" value="AMP-binding"/>
    <property type="match status" value="1"/>
</dbReference>
<keyword evidence="2" id="KW-0067">ATP-binding</keyword>
<dbReference type="PANTHER" id="PTHR43272:SF33">
    <property type="entry name" value="AMP-BINDING DOMAIN-CONTAINING PROTEIN-RELATED"/>
    <property type="match status" value="1"/>
</dbReference>
<name>A0A1J4K110_9EUKA</name>
<evidence type="ECO:0000259" key="4">
    <source>
        <dbReference type="Pfam" id="PF00501"/>
    </source>
</evidence>
<dbReference type="GO" id="GO:0005783">
    <property type="term" value="C:endoplasmic reticulum"/>
    <property type="evidence" value="ECO:0007669"/>
    <property type="project" value="TreeGrafter"/>
</dbReference>
<gene>
    <name evidence="5" type="ORF">TRFO_28034</name>
</gene>
<keyword evidence="6" id="KW-1185">Reference proteome</keyword>
<dbReference type="AlphaFoldDB" id="A0A1J4K110"/>
<protein>
    <recommendedName>
        <fullName evidence="4">AMP-dependent synthetase/ligase domain-containing protein</fullName>
    </recommendedName>
</protein>
<evidence type="ECO:0000256" key="1">
    <source>
        <dbReference type="ARBA" id="ARBA00022741"/>
    </source>
</evidence>
<dbReference type="PANTHER" id="PTHR43272">
    <property type="entry name" value="LONG-CHAIN-FATTY-ACID--COA LIGASE"/>
    <property type="match status" value="1"/>
</dbReference>
<sequence length="842" mass="95348">MGLNFSQETKAQSVPFEKPSSDDESWVYINSIRLKENGGRPITTFRIQPNSKTITAIVETSAKLFRDLPCLGERSVDENGNYGLYYWISYHDFYEKCLHFASGLEALGIEKGDRVGIYSPSCAEWQISFIGILFVGAIPVTVYESFGNDAARFIIEQSRLKVMILDSKNISNANEFLEKVPFANDLIKIVIKHSNFVNTPFNDDKKFFLHSDIIENGKNREFHPFKPKPDDIAIIMYTSGTVPTTPKGCVLTHRNLVAGATGLGSAGSSINTKDTYFSYLPLAHIYELCCHLIMFAHGVRIGFYSGDVRDIFRDCKCLQPTIVCGVPRVFNRLVDIIKRRLNQMNPIVRWATLWAIDMKSRILSNKENYSMFVDFTLLRDFMEELGGRLRIVVVGGAPILPEIYNLLRATITPNLIQGYGLTEISAAGCVSDVRDSNPASVGPVSIAVDMKFRRVEGMDYDPTAREPSGELLFRGSTLFKGYLITRPRYPQSENIYESDSNLISKVNSPDNSDSDDFLTNNENHVYDSNLNQEDQSNICFKKRKEFDIAIEKDKTDDNKKFENNHSFDNIEGIIKADDNKRRFDKDKTNENVNSQNVNQNCTFINSYNDNNENENINLEYKLGKLPDSHFSRSKKAMSNHFQENYLCWLERSDSSYDFNDIDIEIDSSDFIDGEWYPTGDIGILNPDGRVQIIDRVKQLVKLSHGEYISLSNLSTIYGSAPGVKYIFVYADSHHNQPVAVVVPTDGLIADWCGRGITSFQTSSIAKSEMMSNLNETADKINLRSFEKMYDIILDNDAFSMISPSLKPHIRELRAKYEGTLLELYSKGGSKEINKSEIVMPLI</sequence>
<evidence type="ECO:0000256" key="3">
    <source>
        <dbReference type="SAM" id="MobiDB-lite"/>
    </source>
</evidence>
<evidence type="ECO:0000256" key="2">
    <source>
        <dbReference type="ARBA" id="ARBA00022840"/>
    </source>
</evidence>
<dbReference type="EMBL" id="MLAK01000792">
    <property type="protein sequence ID" value="OHT04472.1"/>
    <property type="molecule type" value="Genomic_DNA"/>
</dbReference>
<feature type="region of interest" description="Disordered" evidence="3">
    <location>
        <begin position="1"/>
        <end position="22"/>
    </location>
</feature>
<dbReference type="GO" id="GO:0016020">
    <property type="term" value="C:membrane"/>
    <property type="evidence" value="ECO:0007669"/>
    <property type="project" value="TreeGrafter"/>
</dbReference>
<feature type="compositionally biased region" description="Polar residues" evidence="3">
    <location>
        <begin position="1"/>
        <end position="12"/>
    </location>
</feature>
<reference evidence="5" key="1">
    <citation type="submission" date="2016-10" db="EMBL/GenBank/DDBJ databases">
        <authorList>
            <person name="Benchimol M."/>
            <person name="Almeida L.G."/>
            <person name="Vasconcelos A.T."/>
            <person name="Perreira-Neves A."/>
            <person name="Rosa I.A."/>
            <person name="Tasca T."/>
            <person name="Bogo M.R."/>
            <person name="de Souza W."/>
        </authorList>
    </citation>
    <scope>NUCLEOTIDE SEQUENCE [LARGE SCALE GENOMIC DNA]</scope>
    <source>
        <strain evidence="5">K</strain>
    </source>
</reference>
<dbReference type="Gene3D" id="3.40.50.12780">
    <property type="entry name" value="N-terminal domain of ligase-like"/>
    <property type="match status" value="2"/>
</dbReference>
<proteinExistence type="predicted"/>
<dbReference type="SUPFAM" id="SSF56801">
    <property type="entry name" value="Acetyl-CoA synthetase-like"/>
    <property type="match status" value="2"/>
</dbReference>
<dbReference type="InterPro" id="IPR042099">
    <property type="entry name" value="ANL_N_sf"/>
</dbReference>
<evidence type="ECO:0000313" key="6">
    <source>
        <dbReference type="Proteomes" id="UP000179807"/>
    </source>
</evidence>
<comment type="caution">
    <text evidence="5">The sequence shown here is derived from an EMBL/GenBank/DDBJ whole genome shotgun (WGS) entry which is preliminary data.</text>
</comment>
<evidence type="ECO:0000313" key="5">
    <source>
        <dbReference type="EMBL" id="OHT04472.1"/>
    </source>
</evidence>
<dbReference type="GO" id="GO:0005524">
    <property type="term" value="F:ATP binding"/>
    <property type="evidence" value="ECO:0007669"/>
    <property type="project" value="UniProtKB-KW"/>
</dbReference>
<dbReference type="RefSeq" id="XP_068357608.1">
    <property type="nucleotide sequence ID" value="XM_068505926.1"/>
</dbReference>
<dbReference type="GO" id="GO:0004467">
    <property type="term" value="F:long-chain fatty acid-CoA ligase activity"/>
    <property type="evidence" value="ECO:0007669"/>
    <property type="project" value="TreeGrafter"/>
</dbReference>
<organism evidence="5 6">
    <name type="scientific">Tritrichomonas foetus</name>
    <dbReference type="NCBI Taxonomy" id="1144522"/>
    <lineage>
        <taxon>Eukaryota</taxon>
        <taxon>Metamonada</taxon>
        <taxon>Parabasalia</taxon>
        <taxon>Tritrichomonadida</taxon>
        <taxon>Tritrichomonadidae</taxon>
        <taxon>Tritrichomonas</taxon>
    </lineage>
</organism>
<keyword evidence="1" id="KW-0547">Nucleotide-binding</keyword>
<dbReference type="OrthoDB" id="1700726at2759"/>
<dbReference type="VEuPathDB" id="TrichDB:TRFO_28034"/>
<dbReference type="Proteomes" id="UP000179807">
    <property type="component" value="Unassembled WGS sequence"/>
</dbReference>